<reference evidence="5" key="1">
    <citation type="journal article" date="2019" name="Int. J. Syst. Evol. Microbiol.">
        <title>The Global Catalogue of Microorganisms (GCM) 10K type strain sequencing project: providing services to taxonomists for standard genome sequencing and annotation.</title>
        <authorList>
            <consortium name="The Broad Institute Genomics Platform"/>
            <consortium name="The Broad Institute Genome Sequencing Center for Infectious Disease"/>
            <person name="Wu L."/>
            <person name="Ma J."/>
        </authorList>
    </citation>
    <scope>NUCLEOTIDE SEQUENCE [LARGE SCALE GENOMIC DNA]</scope>
    <source>
        <strain evidence="5">CGMCC 4.1469</strain>
    </source>
</reference>
<keyword evidence="2" id="KW-0597">Phosphoprotein</keyword>
<dbReference type="SMART" id="SM00823">
    <property type="entry name" value="PKS_PP"/>
    <property type="match status" value="1"/>
</dbReference>
<dbReference type="PANTHER" id="PTHR43775:SF37">
    <property type="entry name" value="SI:DKEY-61P9.11"/>
    <property type="match status" value="1"/>
</dbReference>
<protein>
    <submittedName>
        <fullName evidence="4">Thioesterase domain-containing protein</fullName>
    </submittedName>
</protein>
<gene>
    <name evidence="4" type="ORF">ACFP0N_04825</name>
</gene>
<dbReference type="InterPro" id="IPR029058">
    <property type="entry name" value="AB_hydrolase_fold"/>
</dbReference>
<evidence type="ECO:0000256" key="2">
    <source>
        <dbReference type="ARBA" id="ARBA00022553"/>
    </source>
</evidence>
<dbReference type="Pfam" id="PF00975">
    <property type="entry name" value="Thioesterase"/>
    <property type="match status" value="1"/>
</dbReference>
<dbReference type="SUPFAM" id="SSF53474">
    <property type="entry name" value="alpha/beta-Hydrolases"/>
    <property type="match status" value="1"/>
</dbReference>
<dbReference type="PANTHER" id="PTHR43775">
    <property type="entry name" value="FATTY ACID SYNTHASE"/>
    <property type="match status" value="1"/>
</dbReference>
<proteinExistence type="predicted"/>
<evidence type="ECO:0000313" key="5">
    <source>
        <dbReference type="Proteomes" id="UP001596067"/>
    </source>
</evidence>
<dbReference type="Gene3D" id="3.40.50.1820">
    <property type="entry name" value="alpha/beta hydrolase"/>
    <property type="match status" value="1"/>
</dbReference>
<name>A0ABW1EQN0_9ACTN</name>
<dbReference type="InterPro" id="IPR020806">
    <property type="entry name" value="PKS_PP-bd"/>
</dbReference>
<dbReference type="EMBL" id="JBHSOD010000003">
    <property type="protein sequence ID" value="MFC5884310.1"/>
    <property type="molecule type" value="Genomic_DNA"/>
</dbReference>
<feature type="domain" description="Carrier" evidence="3">
    <location>
        <begin position="51"/>
        <end position="126"/>
    </location>
</feature>
<dbReference type="InterPro" id="IPR036736">
    <property type="entry name" value="ACP-like_sf"/>
</dbReference>
<dbReference type="PROSITE" id="PS00012">
    <property type="entry name" value="PHOSPHOPANTETHEINE"/>
    <property type="match status" value="1"/>
</dbReference>
<dbReference type="RefSeq" id="WP_380233706.1">
    <property type="nucleotide sequence ID" value="NZ_JBHSOD010000003.1"/>
</dbReference>
<sequence>IRTQATSTPISPLLHSLVRAPLRRAVGVSAGQVGPSLGRRLAGLAETERASAVVEEVQALVAAVLGHSSTGTVGIDRPFKEFGFDSLMAVELRNRLNALTGLRLPVTLAFDHPTPVALAEHVLAQLTASGMLTDAGRQAAATAVTGTGGAAATATAPGAAGVPVVDDQTLTTLYRQINRLGELEASGNLLAAAALVRPSFKGRGDVDRLPRFTRLSTGPERPEILCFPPFVPVPGNLQFASFSAALDGLRGVSVIPTTGFAAGERIPDNLDATVDIHADAVAARASGHPVVLMGYSSGGLLAHAVATALEERMDVPVAAVVLLDTYMPGSLARPLARALYHEVFEKREGFATVDYSSLTAMTRYLDVFGGWGPRKIEAPTLIVRPEDCVPLLSGETMEGADWRGWWHLPHTGLKVPGDHCTMMTDHGAATGRAVHEWILETL</sequence>
<dbReference type="InterPro" id="IPR050091">
    <property type="entry name" value="PKS_NRPS_Biosynth_Enz"/>
</dbReference>
<comment type="caution">
    <text evidence="4">The sequence shown here is derived from an EMBL/GenBank/DDBJ whole genome shotgun (WGS) entry which is preliminary data.</text>
</comment>
<organism evidence="4 5">
    <name type="scientific">Kitasatospora aburaviensis</name>
    <dbReference type="NCBI Taxonomy" id="67265"/>
    <lineage>
        <taxon>Bacteria</taxon>
        <taxon>Bacillati</taxon>
        <taxon>Actinomycetota</taxon>
        <taxon>Actinomycetes</taxon>
        <taxon>Kitasatosporales</taxon>
        <taxon>Streptomycetaceae</taxon>
        <taxon>Kitasatospora</taxon>
    </lineage>
</organism>
<dbReference type="SMART" id="SM01294">
    <property type="entry name" value="PKS_PP_betabranch"/>
    <property type="match status" value="1"/>
</dbReference>
<dbReference type="InterPro" id="IPR001031">
    <property type="entry name" value="Thioesterase"/>
</dbReference>
<accession>A0ABW1EQN0</accession>
<dbReference type="InterPro" id="IPR020802">
    <property type="entry name" value="TesA-like"/>
</dbReference>
<dbReference type="Proteomes" id="UP001596067">
    <property type="component" value="Unassembled WGS sequence"/>
</dbReference>
<feature type="non-terminal residue" evidence="4">
    <location>
        <position position="1"/>
    </location>
</feature>
<dbReference type="SMART" id="SM00824">
    <property type="entry name" value="PKS_TE"/>
    <property type="match status" value="1"/>
</dbReference>
<evidence type="ECO:0000259" key="3">
    <source>
        <dbReference type="PROSITE" id="PS50075"/>
    </source>
</evidence>
<keyword evidence="1" id="KW-0596">Phosphopantetheine</keyword>
<evidence type="ECO:0000256" key="1">
    <source>
        <dbReference type="ARBA" id="ARBA00022450"/>
    </source>
</evidence>
<keyword evidence="5" id="KW-1185">Reference proteome</keyword>
<dbReference type="PROSITE" id="PS50075">
    <property type="entry name" value="CARRIER"/>
    <property type="match status" value="1"/>
</dbReference>
<dbReference type="Gene3D" id="1.10.1200.10">
    <property type="entry name" value="ACP-like"/>
    <property type="match status" value="1"/>
</dbReference>
<dbReference type="Pfam" id="PF00550">
    <property type="entry name" value="PP-binding"/>
    <property type="match status" value="1"/>
</dbReference>
<dbReference type="InterPro" id="IPR009081">
    <property type="entry name" value="PP-bd_ACP"/>
</dbReference>
<dbReference type="InterPro" id="IPR006162">
    <property type="entry name" value="Ppantetheine_attach_site"/>
</dbReference>
<evidence type="ECO:0000313" key="4">
    <source>
        <dbReference type="EMBL" id="MFC5884310.1"/>
    </source>
</evidence>